<keyword evidence="2" id="KW-0547">Nucleotide-binding</keyword>
<accession>K6XNP9</accession>
<reference evidence="5 6" key="1">
    <citation type="journal article" date="2017" name="Antonie Van Leeuwenhoek">
        <title>Rhizobium rhizosphaerae sp. nov., a novel species isolated from rice rhizosphere.</title>
        <authorList>
            <person name="Zhao J.J."/>
            <person name="Zhang J."/>
            <person name="Zhang R.J."/>
            <person name="Zhang C.W."/>
            <person name="Yin H.Q."/>
            <person name="Zhang X.X."/>
        </authorList>
    </citation>
    <scope>NUCLEOTIDE SEQUENCE [LARGE SCALE GENOMIC DNA]</scope>
    <source>
        <strain evidence="5 6">BSs20135</strain>
    </source>
</reference>
<keyword evidence="6" id="KW-1185">Reference proteome</keyword>
<evidence type="ECO:0000256" key="3">
    <source>
        <dbReference type="ARBA" id="ARBA00022840"/>
    </source>
</evidence>
<evidence type="ECO:0000256" key="2">
    <source>
        <dbReference type="ARBA" id="ARBA00022741"/>
    </source>
</evidence>
<comment type="caution">
    <text evidence="5">The sequence shown here is derived from an EMBL/GenBank/DDBJ whole genome shotgun (WGS) entry which is preliminary data.</text>
</comment>
<dbReference type="NCBIfam" id="NF011595">
    <property type="entry name" value="PRK15020.1"/>
    <property type="match status" value="1"/>
</dbReference>
<dbReference type="OrthoDB" id="306726at2"/>
<feature type="domain" description="Cobalamin adenosyltransferase-like" evidence="4">
    <location>
        <begin position="100"/>
        <end position="255"/>
    </location>
</feature>
<keyword evidence="3" id="KW-0067">ATP-binding</keyword>
<proteinExistence type="predicted"/>
<dbReference type="InterPro" id="IPR009194">
    <property type="entry name" value="AdoTrfase_EutT"/>
</dbReference>
<dbReference type="Gene3D" id="1.20.1200.10">
    <property type="entry name" value="Cobalamin adenosyltransferase-like"/>
    <property type="match status" value="1"/>
</dbReference>
<dbReference type="Pfam" id="PF01923">
    <property type="entry name" value="Cob_adeno_trans"/>
    <property type="match status" value="1"/>
</dbReference>
<dbReference type="GO" id="GO:0008817">
    <property type="term" value="F:corrinoid adenosyltransferase activity"/>
    <property type="evidence" value="ECO:0007669"/>
    <property type="project" value="UniProtKB-EC"/>
</dbReference>
<gene>
    <name evidence="5" type="primary">eutT</name>
    <name evidence="5" type="ORF">GARC_5339</name>
</gene>
<sequence>MPTFITESWLRQEFGLAHGSEIHLPYNAKLTPSASQLLNERKIRIKYIDDDGRVYLEGEPTKTEQHLTSVHPLTGGNQQPESKCVVCSSEVEHKTELLTLLDDKVLVPKTHPRIRFRGKLDTLIAQTIVVQTQFDAVKKYPLLHKLLADLRSYMGNVLRCEVTGLTLSALSMGDLDDDAIHTMSHQPLKYLGHDHIVPEQSHGNNVALLNLLRALVREAELESVKAFITNTFELTRLDIVQGLNRLSSALYVLMLLTVLSESGVENVLNGKPAQ</sequence>
<dbReference type="eggNOG" id="COG4812">
    <property type="taxonomic scope" value="Bacteria"/>
</dbReference>
<dbReference type="EC" id="2.5.1.17" evidence="5"/>
<evidence type="ECO:0000259" key="4">
    <source>
        <dbReference type="Pfam" id="PF01923"/>
    </source>
</evidence>
<evidence type="ECO:0000313" key="6">
    <source>
        <dbReference type="Proteomes" id="UP000006327"/>
    </source>
</evidence>
<dbReference type="SUPFAM" id="SSF89028">
    <property type="entry name" value="Cobalamin adenosyltransferase-like"/>
    <property type="match status" value="1"/>
</dbReference>
<dbReference type="GO" id="GO:0005524">
    <property type="term" value="F:ATP binding"/>
    <property type="evidence" value="ECO:0007669"/>
    <property type="project" value="UniProtKB-KW"/>
</dbReference>
<keyword evidence="1 5" id="KW-0808">Transferase</keyword>
<dbReference type="InterPro" id="IPR016030">
    <property type="entry name" value="CblAdoTrfase-like"/>
</dbReference>
<dbReference type="AlphaFoldDB" id="K6XNP9"/>
<protein>
    <submittedName>
        <fullName evidence="5">Ethanolamine utilization cobalamin adenosyltransferase</fullName>
        <ecNumber evidence="5">2.5.1.17</ecNumber>
    </submittedName>
</protein>
<evidence type="ECO:0000313" key="5">
    <source>
        <dbReference type="EMBL" id="GAC22274.1"/>
    </source>
</evidence>
<name>K6XNP9_9ALTE</name>
<dbReference type="GO" id="GO:0006580">
    <property type="term" value="P:ethanolamine metabolic process"/>
    <property type="evidence" value="ECO:0007669"/>
    <property type="project" value="InterPro"/>
</dbReference>
<evidence type="ECO:0000256" key="1">
    <source>
        <dbReference type="ARBA" id="ARBA00022679"/>
    </source>
</evidence>
<dbReference type="RefSeq" id="WP_007625967.1">
    <property type="nucleotide sequence ID" value="NZ_BAEO01000072.1"/>
</dbReference>
<dbReference type="STRING" id="493475.GARC_5339"/>
<dbReference type="Proteomes" id="UP000006327">
    <property type="component" value="Unassembled WGS sequence"/>
</dbReference>
<dbReference type="GO" id="GO:0009236">
    <property type="term" value="P:cobalamin biosynthetic process"/>
    <property type="evidence" value="ECO:0007669"/>
    <property type="project" value="InterPro"/>
</dbReference>
<dbReference type="InterPro" id="IPR036451">
    <property type="entry name" value="CblAdoTrfase-like_sf"/>
</dbReference>
<dbReference type="PIRSF" id="PIRSF012294">
    <property type="entry name" value="ATR_EutT"/>
    <property type="match status" value="1"/>
</dbReference>
<dbReference type="EMBL" id="BAEO01000072">
    <property type="protein sequence ID" value="GAC22274.1"/>
    <property type="molecule type" value="Genomic_DNA"/>
</dbReference>
<organism evidence="5 6">
    <name type="scientific">Paraglaciecola arctica BSs20135</name>
    <dbReference type="NCBI Taxonomy" id="493475"/>
    <lineage>
        <taxon>Bacteria</taxon>
        <taxon>Pseudomonadati</taxon>
        <taxon>Pseudomonadota</taxon>
        <taxon>Gammaproteobacteria</taxon>
        <taxon>Alteromonadales</taxon>
        <taxon>Alteromonadaceae</taxon>
        <taxon>Paraglaciecola</taxon>
    </lineage>
</organism>